<dbReference type="PANTHER" id="PTHR30580">
    <property type="entry name" value="PRIMOSOMAL PROTEIN N"/>
    <property type="match status" value="1"/>
</dbReference>
<dbReference type="InterPro" id="IPR001650">
    <property type="entry name" value="Helicase_C-like"/>
</dbReference>
<sequence>MIDTNGRLEVIHIEHPAFYSRELRSCLEQRHLLKSELPFPESVIDWHIQEGLIKTEEGIKKTKKGFICLRCGQHEHSCFARYPCYRCSKCCVYCRSCVMMGRVSECTPLLTWHVHGRHEWAPVHTEWKGALSAGQEKAAKSISDAIRRKEELLVWAVCGSGKTELLFQGIEFALNNGLTVCIATPRTDVVLELAPRFRQAFPGAEIAALYGGSSDVGALSPLIISTTHQLLRYKEAFDVIIIDEVDAFPYSFDNTLQYAVKKSAKWQSAHIYLTATPSADMKKRAESGKLDTVRIPARFHRSPLPEPMLIWSGNWKRSLKRRKVPFRLKKWLFKHQELQHPVFLFVPSVPVLKSVVSLLKKETFRAEGVYAEDPDRNEKVNQFRESKLEVLVTTTILERGVTVKNAQVGVLGAESEVFTESALVQMAGRAGRHPEHTAGDVCFFHYGRTKPMNAARRHIQNMNKMSKKEMLID</sequence>
<evidence type="ECO:0000259" key="5">
    <source>
        <dbReference type="PROSITE" id="PS51194"/>
    </source>
</evidence>
<comment type="caution">
    <text evidence="6">The sequence shown here is derived from an EMBL/GenBank/DDBJ whole genome shotgun (WGS) entry which is preliminary data.</text>
</comment>
<protein>
    <submittedName>
        <fullName evidence="6">DNA/RNA helicase</fullName>
    </submittedName>
</protein>
<evidence type="ECO:0000259" key="4">
    <source>
        <dbReference type="PROSITE" id="PS51192"/>
    </source>
</evidence>
<keyword evidence="2" id="KW-0067">ATP-binding</keyword>
<dbReference type="PROSITE" id="PS51194">
    <property type="entry name" value="HELICASE_CTER"/>
    <property type="match status" value="1"/>
</dbReference>
<dbReference type="PANTHER" id="PTHR30580:SF1">
    <property type="entry name" value="COMF OPERON PROTEIN 1"/>
    <property type="match status" value="1"/>
</dbReference>
<keyword evidence="1" id="KW-0547">Nucleotide-binding</keyword>
<keyword evidence="6" id="KW-0378">Hydrolase</keyword>
<dbReference type="Gene3D" id="3.40.50.300">
    <property type="entry name" value="P-loop containing nucleotide triphosphate hydrolases"/>
    <property type="match status" value="2"/>
</dbReference>
<keyword evidence="3" id="KW-0238">DNA-binding</keyword>
<keyword evidence="6" id="KW-0347">Helicase</keyword>
<dbReference type="InterPro" id="IPR006935">
    <property type="entry name" value="Helicase/UvrB_N"/>
</dbReference>
<dbReference type="EMBL" id="MRBL01000003">
    <property type="protein sequence ID" value="OMI29698.1"/>
    <property type="molecule type" value="Genomic_DNA"/>
</dbReference>
<organism evidence="6 7">
    <name type="scientific">Bacillus haynesii</name>
    <dbReference type="NCBI Taxonomy" id="1925021"/>
    <lineage>
        <taxon>Bacteria</taxon>
        <taxon>Bacillati</taxon>
        <taxon>Bacillota</taxon>
        <taxon>Bacilli</taxon>
        <taxon>Bacillales</taxon>
        <taxon>Bacillaceae</taxon>
        <taxon>Bacillus</taxon>
    </lineage>
</organism>
<dbReference type="SMART" id="SM00487">
    <property type="entry name" value="DEXDc"/>
    <property type="match status" value="1"/>
</dbReference>
<dbReference type="CDD" id="cd17925">
    <property type="entry name" value="DEXDc_ComFA"/>
    <property type="match status" value="1"/>
</dbReference>
<name>A0ABX3I766_9BACI</name>
<dbReference type="Proteomes" id="UP000187046">
    <property type="component" value="Unassembled WGS sequence"/>
</dbReference>
<dbReference type="Pfam" id="PF00271">
    <property type="entry name" value="Helicase_C"/>
    <property type="match status" value="1"/>
</dbReference>
<feature type="domain" description="Helicase ATP-binding" evidence="4">
    <location>
        <begin position="143"/>
        <end position="295"/>
    </location>
</feature>
<keyword evidence="7" id="KW-1185">Reference proteome</keyword>
<evidence type="ECO:0000256" key="1">
    <source>
        <dbReference type="ARBA" id="ARBA00022741"/>
    </source>
</evidence>
<dbReference type="SMART" id="SM00490">
    <property type="entry name" value="HELICc"/>
    <property type="match status" value="1"/>
</dbReference>
<evidence type="ECO:0000313" key="7">
    <source>
        <dbReference type="Proteomes" id="UP000187046"/>
    </source>
</evidence>
<dbReference type="PROSITE" id="PS51192">
    <property type="entry name" value="HELICASE_ATP_BIND_1"/>
    <property type="match status" value="1"/>
</dbReference>
<dbReference type="InterPro" id="IPR027417">
    <property type="entry name" value="P-loop_NTPase"/>
</dbReference>
<dbReference type="Pfam" id="PF04851">
    <property type="entry name" value="ResIII"/>
    <property type="match status" value="1"/>
</dbReference>
<reference evidence="6 7" key="1">
    <citation type="submission" date="2016-12" db="EMBL/GenBank/DDBJ databases">
        <title>Bacillus phylogenomics.</title>
        <authorList>
            <person name="Dunlap C."/>
        </authorList>
    </citation>
    <scope>NUCLEOTIDE SEQUENCE [LARGE SCALE GENOMIC DNA]</scope>
    <source>
        <strain evidence="6 7">NRRL B-41327</strain>
    </source>
</reference>
<evidence type="ECO:0000256" key="3">
    <source>
        <dbReference type="ARBA" id="ARBA00023125"/>
    </source>
</evidence>
<dbReference type="GO" id="GO:0004386">
    <property type="term" value="F:helicase activity"/>
    <property type="evidence" value="ECO:0007669"/>
    <property type="project" value="UniProtKB-KW"/>
</dbReference>
<dbReference type="InterPro" id="IPR014001">
    <property type="entry name" value="Helicase_ATP-bd"/>
</dbReference>
<evidence type="ECO:0000313" key="6">
    <source>
        <dbReference type="EMBL" id="OMI29698.1"/>
    </source>
</evidence>
<feature type="domain" description="Helicase C-terminal" evidence="5">
    <location>
        <begin position="327"/>
        <end position="470"/>
    </location>
</feature>
<evidence type="ECO:0000256" key="2">
    <source>
        <dbReference type="ARBA" id="ARBA00022840"/>
    </source>
</evidence>
<dbReference type="SUPFAM" id="SSF52540">
    <property type="entry name" value="P-loop containing nucleoside triphosphate hydrolases"/>
    <property type="match status" value="1"/>
</dbReference>
<proteinExistence type="predicted"/>
<gene>
    <name evidence="6" type="ORF">BTA31_02150</name>
</gene>
<accession>A0ABX3I766</accession>